<comment type="subcellular location">
    <subcellularLocation>
        <location evidence="1">Secreted</location>
    </subcellularLocation>
</comment>
<reference evidence="6 7" key="1">
    <citation type="submission" date="2024-05" db="EMBL/GenBank/DDBJ databases">
        <title>Culex pipiens pipiens assembly and annotation.</title>
        <authorList>
            <person name="Alout H."/>
            <person name="Durand T."/>
        </authorList>
    </citation>
    <scope>NUCLEOTIDE SEQUENCE [LARGE SCALE GENOMIC DNA]</scope>
    <source>
        <strain evidence="6">HA-2024</strain>
        <tissue evidence="6">Whole body</tissue>
    </source>
</reference>
<feature type="signal peptide" evidence="5">
    <location>
        <begin position="1"/>
        <end position="19"/>
    </location>
</feature>
<dbReference type="SMART" id="SM00708">
    <property type="entry name" value="PhBP"/>
    <property type="match status" value="1"/>
</dbReference>
<dbReference type="CDD" id="cd23992">
    <property type="entry name" value="PBP_GOBP"/>
    <property type="match status" value="1"/>
</dbReference>
<dbReference type="PANTHER" id="PTHR11857">
    <property type="entry name" value="ODORANT BINDING PROTEIN-RELATED"/>
    <property type="match status" value="1"/>
</dbReference>
<evidence type="ECO:0008006" key="8">
    <source>
        <dbReference type="Google" id="ProtNLM"/>
    </source>
</evidence>
<dbReference type="PANTHER" id="PTHR11857:SF43">
    <property type="entry name" value="GEO07291P1-RELATED"/>
    <property type="match status" value="1"/>
</dbReference>
<dbReference type="FunFam" id="1.10.238.20:FF:000001">
    <property type="entry name" value="General odorant-binding protein lush"/>
    <property type="match status" value="1"/>
</dbReference>
<evidence type="ECO:0000313" key="6">
    <source>
        <dbReference type="EMBL" id="KAL1396961.1"/>
    </source>
</evidence>
<feature type="chain" id="PRO_5044744936" description="Odorant binding protein" evidence="5">
    <location>
        <begin position="20"/>
        <end position="131"/>
    </location>
</feature>
<accession>A0ABD1DBG1</accession>
<keyword evidence="7" id="KW-1185">Reference proteome</keyword>
<organism evidence="6 7">
    <name type="scientific">Culex pipiens pipiens</name>
    <name type="common">Northern house mosquito</name>
    <dbReference type="NCBI Taxonomy" id="38569"/>
    <lineage>
        <taxon>Eukaryota</taxon>
        <taxon>Metazoa</taxon>
        <taxon>Ecdysozoa</taxon>
        <taxon>Arthropoda</taxon>
        <taxon>Hexapoda</taxon>
        <taxon>Insecta</taxon>
        <taxon>Pterygota</taxon>
        <taxon>Neoptera</taxon>
        <taxon>Endopterygota</taxon>
        <taxon>Diptera</taxon>
        <taxon>Nematocera</taxon>
        <taxon>Culicoidea</taxon>
        <taxon>Culicidae</taxon>
        <taxon>Culicinae</taxon>
        <taxon>Culicini</taxon>
        <taxon>Culex</taxon>
        <taxon>Culex</taxon>
    </lineage>
</organism>
<dbReference type="GO" id="GO:0005576">
    <property type="term" value="C:extracellular region"/>
    <property type="evidence" value="ECO:0007669"/>
    <property type="project" value="UniProtKB-SubCell"/>
</dbReference>
<dbReference type="AlphaFoldDB" id="A0ABD1DBG1"/>
<keyword evidence="3" id="KW-0964">Secreted</keyword>
<gene>
    <name evidence="6" type="ORF">pipiens_002602</name>
</gene>
<keyword evidence="4 5" id="KW-0732">Signal</keyword>
<evidence type="ECO:0000313" key="7">
    <source>
        <dbReference type="Proteomes" id="UP001562425"/>
    </source>
</evidence>
<evidence type="ECO:0000256" key="1">
    <source>
        <dbReference type="ARBA" id="ARBA00004613"/>
    </source>
</evidence>
<dbReference type="Gene3D" id="1.10.238.20">
    <property type="entry name" value="Pheromone/general odorant binding protein domain"/>
    <property type="match status" value="1"/>
</dbReference>
<evidence type="ECO:0000256" key="4">
    <source>
        <dbReference type="ARBA" id="ARBA00022729"/>
    </source>
</evidence>
<dbReference type="Pfam" id="PF01395">
    <property type="entry name" value="PBP_GOBP"/>
    <property type="match status" value="1"/>
</dbReference>
<dbReference type="GO" id="GO:0007608">
    <property type="term" value="P:sensory perception of smell"/>
    <property type="evidence" value="ECO:0007669"/>
    <property type="project" value="UniProtKB-ARBA"/>
</dbReference>
<sequence length="131" mass="14834">MNQYFVAVCIAAILSQIEAFTLQQRQQGDLFALECLRETAANPVSVALLKIGDFSAKDEASKCFVRCFFEKEGFMDARGNVETENIVAALSNDYDKVKVEALIDRCQVEGREACDTAFQMYECFYRNRESL</sequence>
<evidence type="ECO:0000256" key="5">
    <source>
        <dbReference type="SAM" id="SignalP"/>
    </source>
</evidence>
<comment type="caution">
    <text evidence="6">The sequence shown here is derived from an EMBL/GenBank/DDBJ whole genome shotgun (WGS) entry which is preliminary data.</text>
</comment>
<proteinExistence type="inferred from homology"/>
<evidence type="ECO:0000256" key="3">
    <source>
        <dbReference type="ARBA" id="ARBA00022525"/>
    </source>
</evidence>
<dbReference type="Proteomes" id="UP001562425">
    <property type="component" value="Unassembled WGS sequence"/>
</dbReference>
<dbReference type="EMBL" id="JBEHCU010006502">
    <property type="protein sequence ID" value="KAL1396961.1"/>
    <property type="molecule type" value="Genomic_DNA"/>
</dbReference>
<comment type="similarity">
    <text evidence="2">Belongs to the PBP/GOBP family.</text>
</comment>
<evidence type="ECO:0000256" key="2">
    <source>
        <dbReference type="ARBA" id="ARBA00008098"/>
    </source>
</evidence>
<dbReference type="InterPro" id="IPR006170">
    <property type="entry name" value="PBP/GOBP"/>
</dbReference>
<dbReference type="InterPro" id="IPR036728">
    <property type="entry name" value="PBP_GOBP_sf"/>
</dbReference>
<protein>
    <recommendedName>
        <fullName evidence="8">Odorant binding protein</fullName>
    </recommendedName>
</protein>
<name>A0ABD1DBG1_CULPP</name>
<dbReference type="SUPFAM" id="SSF47565">
    <property type="entry name" value="Insect pheromone/odorant-binding proteins"/>
    <property type="match status" value="1"/>
</dbReference>